<dbReference type="EMBL" id="NFLB01000001">
    <property type="protein sequence ID" value="OUQ06655.1"/>
    <property type="molecule type" value="Genomic_DNA"/>
</dbReference>
<dbReference type="AlphaFoldDB" id="A0A1Y4QMX1"/>
<sequence length="247" mass="28165">MKIGDIVSRKKYGKDIYFKIIDIKDDIYYLKGIEYRLVADSEESDLELSDFSSEKSDIVVENKPCLKGSVLHIDGDKDYLKMCLDKYKEFNITVYGYYMEESEIKDKIIPLLEKHRPDLLVITGHDAMKKNSDRKNINSYLHTKDFVEAIRKARLYQDDKDSLIIFAGACQSYYELLLASGANFASSPSRKNIHALDPVFIVSQIANASIKNYVDLEKIVAKTSNKHLGIGGIDTRGVARKIYPTSR</sequence>
<dbReference type="RefSeq" id="WP_004610737.1">
    <property type="nucleotide sequence ID" value="NZ_CABKNM010000001.1"/>
</dbReference>
<organism evidence="1 3">
    <name type="scientific">Thomasclavelia spiroformis</name>
    <dbReference type="NCBI Taxonomy" id="29348"/>
    <lineage>
        <taxon>Bacteria</taxon>
        <taxon>Bacillati</taxon>
        <taxon>Bacillota</taxon>
        <taxon>Erysipelotrichia</taxon>
        <taxon>Erysipelotrichales</taxon>
        <taxon>Coprobacillaceae</taxon>
        <taxon>Thomasclavelia</taxon>
    </lineage>
</organism>
<dbReference type="Pfam" id="PF05582">
    <property type="entry name" value="Peptidase_U57"/>
    <property type="match status" value="2"/>
</dbReference>
<proteinExistence type="predicted"/>
<reference evidence="3" key="1">
    <citation type="submission" date="2017-04" db="EMBL/GenBank/DDBJ databases">
        <title>Function of individual gut microbiota members based on whole genome sequencing of pure cultures obtained from chicken caecum.</title>
        <authorList>
            <person name="Medvecky M."/>
            <person name="Cejkova D."/>
            <person name="Polansky O."/>
            <person name="Karasova D."/>
            <person name="Kubasova T."/>
            <person name="Cizek A."/>
            <person name="Rychlik I."/>
        </authorList>
    </citation>
    <scope>NUCLEOTIDE SEQUENCE [LARGE SCALE GENOMIC DNA]</scope>
    <source>
        <strain evidence="3">An149</strain>
    </source>
</reference>
<dbReference type="PIRSF" id="PIRSF011575">
    <property type="entry name" value="YabG"/>
    <property type="match status" value="1"/>
</dbReference>
<accession>A0A1Y4QMX1</accession>
<protein>
    <submittedName>
        <fullName evidence="1">Peptidase</fullName>
    </submittedName>
</protein>
<dbReference type="InterPro" id="IPR008764">
    <property type="entry name" value="Peptidase_U57"/>
</dbReference>
<dbReference type="Proteomes" id="UP000261087">
    <property type="component" value="Unassembled WGS sequence"/>
</dbReference>
<reference evidence="2 4" key="3">
    <citation type="submission" date="2018-08" db="EMBL/GenBank/DDBJ databases">
        <title>A genome reference for cultivated species of the human gut microbiota.</title>
        <authorList>
            <person name="Zou Y."/>
            <person name="Xue W."/>
            <person name="Luo G."/>
        </authorList>
    </citation>
    <scope>NUCLEOTIDE SEQUENCE [LARGE SCALE GENOMIC DNA]</scope>
    <source>
        <strain evidence="2 4">OM02-6</strain>
    </source>
</reference>
<gene>
    <name evidence="1" type="ORF">B5E91_01630</name>
    <name evidence="2" type="ORF">DXB31_05975</name>
</gene>
<dbReference type="GeneID" id="94016360"/>
<dbReference type="EMBL" id="QSVF01000011">
    <property type="protein sequence ID" value="RGO10378.1"/>
    <property type="molecule type" value="Genomic_DNA"/>
</dbReference>
<dbReference type="Proteomes" id="UP000196258">
    <property type="component" value="Unassembled WGS sequence"/>
</dbReference>
<evidence type="ECO:0000313" key="3">
    <source>
        <dbReference type="Proteomes" id="UP000196258"/>
    </source>
</evidence>
<evidence type="ECO:0000313" key="1">
    <source>
        <dbReference type="EMBL" id="OUQ06655.1"/>
    </source>
</evidence>
<evidence type="ECO:0000313" key="2">
    <source>
        <dbReference type="EMBL" id="RGO10378.1"/>
    </source>
</evidence>
<reference evidence="1" key="2">
    <citation type="journal article" date="2018" name="BMC Genomics">
        <title>Whole genome sequencing and function prediction of 133 gut anaerobes isolated from chicken caecum in pure cultures.</title>
        <authorList>
            <person name="Medvecky M."/>
            <person name="Cejkova D."/>
            <person name="Polansky O."/>
            <person name="Karasova D."/>
            <person name="Kubasova T."/>
            <person name="Cizek A."/>
            <person name="Rychlik I."/>
        </authorList>
    </citation>
    <scope>NUCLEOTIDE SEQUENCE</scope>
    <source>
        <strain evidence="1">An149</strain>
    </source>
</reference>
<evidence type="ECO:0000313" key="4">
    <source>
        <dbReference type="Proteomes" id="UP000261087"/>
    </source>
</evidence>
<name>A0A1Y4QMX1_9FIRM</name>
<comment type="caution">
    <text evidence="1">The sequence shown here is derived from an EMBL/GenBank/DDBJ whole genome shotgun (WGS) entry which is preliminary data.</text>
</comment>